<dbReference type="AlphaFoldDB" id="A0A9Q3CD91"/>
<dbReference type="OrthoDB" id="3016366at2759"/>
<name>A0A9Q3CD91_9BASI</name>
<comment type="caution">
    <text evidence="1">The sequence shown here is derived from an EMBL/GenBank/DDBJ whole genome shotgun (WGS) entry which is preliminary data.</text>
</comment>
<dbReference type="Proteomes" id="UP000765509">
    <property type="component" value="Unassembled WGS sequence"/>
</dbReference>
<gene>
    <name evidence="1" type="ORF">O181_021368</name>
</gene>
<keyword evidence="2" id="KW-1185">Reference proteome</keyword>
<reference evidence="1" key="1">
    <citation type="submission" date="2021-03" db="EMBL/GenBank/DDBJ databases">
        <title>Draft genome sequence of rust myrtle Austropuccinia psidii MF-1, a brazilian biotype.</title>
        <authorList>
            <person name="Quecine M.C."/>
            <person name="Pachon D.M.R."/>
            <person name="Bonatelli M.L."/>
            <person name="Correr F.H."/>
            <person name="Franceschini L.M."/>
            <person name="Leite T.F."/>
            <person name="Margarido G.R.A."/>
            <person name="Almeida C.A."/>
            <person name="Ferrarezi J.A."/>
            <person name="Labate C.A."/>
        </authorList>
    </citation>
    <scope>NUCLEOTIDE SEQUENCE</scope>
    <source>
        <strain evidence="1">MF-1</strain>
    </source>
</reference>
<organism evidence="1 2">
    <name type="scientific">Austropuccinia psidii MF-1</name>
    <dbReference type="NCBI Taxonomy" id="1389203"/>
    <lineage>
        <taxon>Eukaryota</taxon>
        <taxon>Fungi</taxon>
        <taxon>Dikarya</taxon>
        <taxon>Basidiomycota</taxon>
        <taxon>Pucciniomycotina</taxon>
        <taxon>Pucciniomycetes</taxon>
        <taxon>Pucciniales</taxon>
        <taxon>Sphaerophragmiaceae</taxon>
        <taxon>Austropuccinia</taxon>
    </lineage>
</organism>
<protein>
    <submittedName>
        <fullName evidence="1">Uncharacterized protein</fullName>
    </submittedName>
</protein>
<proteinExistence type="predicted"/>
<accession>A0A9Q3CD91</accession>
<dbReference type="EMBL" id="AVOT02006468">
    <property type="protein sequence ID" value="MBW0481653.1"/>
    <property type="molecule type" value="Genomic_DNA"/>
</dbReference>
<evidence type="ECO:0000313" key="2">
    <source>
        <dbReference type="Proteomes" id="UP000765509"/>
    </source>
</evidence>
<sequence>MPLLRDLEYPNIYVTIHLRPGFRPIRFHWTLFVPHPPIVDPVSGEQRITTGVKYHAKEIACEPFWAYEVDWNFNLADCLSIGVAVVIGRLSSPWTTSMIDELLSTQVPLTFIPELDLHRERRYTCRVWLREAIRVLNFHGAIQCSDVDELEYEIRAYGERVVVYAEHGLFRGAEIYYSQFSR</sequence>
<evidence type="ECO:0000313" key="1">
    <source>
        <dbReference type="EMBL" id="MBW0481653.1"/>
    </source>
</evidence>